<dbReference type="CDD" id="cd08492">
    <property type="entry name" value="PBP2_NikA_DppA_OppA_like_15"/>
    <property type="match status" value="1"/>
</dbReference>
<evidence type="ECO:0000256" key="1">
    <source>
        <dbReference type="SAM" id="SignalP"/>
    </source>
</evidence>
<dbReference type="GO" id="GO:0043190">
    <property type="term" value="C:ATP-binding cassette (ABC) transporter complex"/>
    <property type="evidence" value="ECO:0007669"/>
    <property type="project" value="InterPro"/>
</dbReference>
<feature type="chain" id="PRO_5041634702" evidence="1">
    <location>
        <begin position="28"/>
        <end position="532"/>
    </location>
</feature>
<organism evidence="3 4">
    <name type="scientific">Microbacterium betulae</name>
    <dbReference type="NCBI Taxonomy" id="2981139"/>
    <lineage>
        <taxon>Bacteria</taxon>
        <taxon>Bacillati</taxon>
        <taxon>Actinomycetota</taxon>
        <taxon>Actinomycetes</taxon>
        <taxon>Micrococcales</taxon>
        <taxon>Microbacteriaceae</taxon>
        <taxon>Microbacterium</taxon>
    </lineage>
</organism>
<dbReference type="EMBL" id="CP118157">
    <property type="protein sequence ID" value="WOF22784.1"/>
    <property type="molecule type" value="Genomic_DNA"/>
</dbReference>
<dbReference type="Gene3D" id="3.10.105.10">
    <property type="entry name" value="Dipeptide-binding Protein, Domain 3"/>
    <property type="match status" value="1"/>
</dbReference>
<dbReference type="InterPro" id="IPR000914">
    <property type="entry name" value="SBP_5_dom"/>
</dbReference>
<dbReference type="Proteomes" id="UP001305498">
    <property type="component" value="Chromosome"/>
</dbReference>
<keyword evidence="4" id="KW-1185">Reference proteome</keyword>
<dbReference type="PIRSF" id="PIRSF002741">
    <property type="entry name" value="MppA"/>
    <property type="match status" value="1"/>
</dbReference>
<dbReference type="GO" id="GO:0042597">
    <property type="term" value="C:periplasmic space"/>
    <property type="evidence" value="ECO:0007669"/>
    <property type="project" value="UniProtKB-ARBA"/>
</dbReference>
<protein>
    <submittedName>
        <fullName evidence="3">ABC transporter substrate-binding protein</fullName>
    </submittedName>
</protein>
<evidence type="ECO:0000313" key="3">
    <source>
        <dbReference type="EMBL" id="WOF22784.1"/>
    </source>
</evidence>
<dbReference type="GO" id="GO:1904680">
    <property type="term" value="F:peptide transmembrane transporter activity"/>
    <property type="evidence" value="ECO:0007669"/>
    <property type="project" value="TreeGrafter"/>
</dbReference>
<feature type="domain" description="Solute-binding protein family 5" evidence="2">
    <location>
        <begin position="82"/>
        <end position="450"/>
    </location>
</feature>
<dbReference type="PROSITE" id="PS51257">
    <property type="entry name" value="PROKAR_LIPOPROTEIN"/>
    <property type="match status" value="1"/>
</dbReference>
<evidence type="ECO:0000259" key="2">
    <source>
        <dbReference type="Pfam" id="PF00496"/>
    </source>
</evidence>
<dbReference type="PANTHER" id="PTHR30290">
    <property type="entry name" value="PERIPLASMIC BINDING COMPONENT OF ABC TRANSPORTER"/>
    <property type="match status" value="1"/>
</dbReference>
<dbReference type="InterPro" id="IPR030678">
    <property type="entry name" value="Peptide/Ni-bd"/>
</dbReference>
<dbReference type="KEGG" id="mbet:N8K70_15530"/>
<accession>A0AA97I5G5</accession>
<dbReference type="SUPFAM" id="SSF53850">
    <property type="entry name" value="Periplasmic binding protein-like II"/>
    <property type="match status" value="1"/>
</dbReference>
<dbReference type="InterPro" id="IPR039424">
    <property type="entry name" value="SBP_5"/>
</dbReference>
<evidence type="ECO:0000313" key="4">
    <source>
        <dbReference type="Proteomes" id="UP001305498"/>
    </source>
</evidence>
<proteinExistence type="predicted"/>
<dbReference type="AlphaFoldDB" id="A0AA97I5G5"/>
<reference evidence="3 4" key="1">
    <citation type="submission" date="2023-02" db="EMBL/GenBank/DDBJ databases">
        <title>Microbacterium betulae sp. nov., isolated from birch wood.</title>
        <authorList>
            <person name="Pasciak M."/>
            <person name="Pawlik K.J."/>
            <person name="Martynowski D."/>
            <person name="Laczmanski L."/>
            <person name="Ciekot J."/>
            <person name="Szponar B."/>
            <person name="Wojcik-Fatla A."/>
            <person name="Mackiewicz B."/>
            <person name="Farian E."/>
            <person name="Cholewa G."/>
            <person name="Cholewa A."/>
            <person name="Dutkiewicz J."/>
        </authorList>
    </citation>
    <scope>NUCLEOTIDE SEQUENCE [LARGE SCALE GENOMIC DNA]</scope>
    <source>
        <strain evidence="3 4">AB</strain>
    </source>
</reference>
<keyword evidence="1" id="KW-0732">Signal</keyword>
<dbReference type="Gene3D" id="3.40.190.10">
    <property type="entry name" value="Periplasmic binding protein-like II"/>
    <property type="match status" value="1"/>
</dbReference>
<name>A0AA97I5G5_9MICO</name>
<dbReference type="GO" id="GO:0015833">
    <property type="term" value="P:peptide transport"/>
    <property type="evidence" value="ECO:0007669"/>
    <property type="project" value="TreeGrafter"/>
</dbReference>
<feature type="signal peptide" evidence="1">
    <location>
        <begin position="1"/>
        <end position="27"/>
    </location>
</feature>
<dbReference type="RefSeq" id="WP_317139255.1">
    <property type="nucleotide sequence ID" value="NZ_CP118157.1"/>
</dbReference>
<gene>
    <name evidence="3" type="ORF">N8K70_15530</name>
</gene>
<sequence>MKTRSRLALGAVAALALLLSACSGGDAGTDQATSAEPQSGGELTVGITDWCGAYDKQQTSGCTYSNIQITDNLVDQDPATGEIVPWLATDWTISDDGLRYEFALRDDVTFSNGEAFDAETVKLNLDAIIELGKQGNAFQSSAYLEGYTGAEVVDEHTVAVTFDAPKAGFLQALSEAPLGIVAPETTKLTAEERFEGVIGSGPFVLDEIVQDEKVVLTKREDYAWGSTVRGNEGAAYLDEITFLVIPEAATRIGSLTSGQVDAITYPTTNDIAEVEGSATVYSAASSGVVYTLYPNDAHPLLSQPAVRQAIQKAIDREEIDDVILDDTKDAATSIVSSVFPGYVDLSDELAYDEDAVAGILTGDGWELGDDGVYAKDGERLSVDLQYTTSENQALFELIQQQLAANGIELELRQLTEAEETANRESGDWGLSFGNLTRPDPDVFLSSFTSEYATRVTVDPDPELHDAIFAQSTELDADRRQELNGLIQRTIVEEGIGFPIHEATSVVATKPTVHGVGFTAPWWAIFGAAWVEQ</sequence>
<dbReference type="Pfam" id="PF00496">
    <property type="entry name" value="SBP_bac_5"/>
    <property type="match status" value="1"/>
</dbReference>